<proteinExistence type="predicted"/>
<protein>
    <submittedName>
        <fullName evidence="3">VOC family protein</fullName>
    </submittedName>
</protein>
<organism evidence="3 4">
    <name type="scientific">Lutimaribacter marinistellae</name>
    <dbReference type="NCBI Taxonomy" id="1820329"/>
    <lineage>
        <taxon>Bacteria</taxon>
        <taxon>Pseudomonadati</taxon>
        <taxon>Pseudomonadota</taxon>
        <taxon>Alphaproteobacteria</taxon>
        <taxon>Rhodobacterales</taxon>
        <taxon>Roseobacteraceae</taxon>
        <taxon>Lutimaribacter</taxon>
    </lineage>
</organism>
<keyword evidence="4" id="KW-1185">Reference proteome</keyword>
<dbReference type="PANTHER" id="PTHR10374">
    <property type="entry name" value="LACTOYLGLUTATHIONE LYASE GLYOXALASE I"/>
    <property type="match status" value="1"/>
</dbReference>
<dbReference type="Pfam" id="PF00903">
    <property type="entry name" value="Glyoxalase"/>
    <property type="match status" value="1"/>
</dbReference>
<name>A0ABV7TKF2_9RHOB</name>
<evidence type="ECO:0000256" key="1">
    <source>
        <dbReference type="ARBA" id="ARBA00022723"/>
    </source>
</evidence>
<comment type="caution">
    <text evidence="3">The sequence shown here is derived from an EMBL/GenBank/DDBJ whole genome shotgun (WGS) entry which is preliminary data.</text>
</comment>
<dbReference type="InterPro" id="IPR029068">
    <property type="entry name" value="Glyas_Bleomycin-R_OHBP_Dase"/>
</dbReference>
<sequence length="142" mass="16236">MALKYLHVMVRVKDLEKSMAFYELLGLREIRRYDSEEGRFTLVYLAAPGQDETPVELTYNWDGDEGLPSDSRHFGHLAYGVDDIYAMCQHLADHGITINRPPRDGRMAFIRSPDNISIELLQNGDALPPQEPWASMESTGHW</sequence>
<dbReference type="PROSITE" id="PS51819">
    <property type="entry name" value="VOC"/>
    <property type="match status" value="1"/>
</dbReference>
<dbReference type="InterPro" id="IPR018146">
    <property type="entry name" value="Glyoxalase_1_CS"/>
</dbReference>
<dbReference type="PROSITE" id="PS00934">
    <property type="entry name" value="GLYOXALASE_I_1"/>
    <property type="match status" value="1"/>
</dbReference>
<dbReference type="EMBL" id="JBHRXI010000017">
    <property type="protein sequence ID" value="MFC3615678.1"/>
    <property type="molecule type" value="Genomic_DNA"/>
</dbReference>
<dbReference type="PANTHER" id="PTHR10374:SF30">
    <property type="entry name" value="LACTOYLGLUTATHIONE LYASE"/>
    <property type="match status" value="1"/>
</dbReference>
<reference evidence="4" key="1">
    <citation type="journal article" date="2019" name="Int. J. Syst. Evol. Microbiol.">
        <title>The Global Catalogue of Microorganisms (GCM) 10K type strain sequencing project: providing services to taxonomists for standard genome sequencing and annotation.</title>
        <authorList>
            <consortium name="The Broad Institute Genomics Platform"/>
            <consortium name="The Broad Institute Genome Sequencing Center for Infectious Disease"/>
            <person name="Wu L."/>
            <person name="Ma J."/>
        </authorList>
    </citation>
    <scope>NUCLEOTIDE SEQUENCE [LARGE SCALE GENOMIC DNA]</scope>
    <source>
        <strain evidence="4">KCTC 42911</strain>
    </source>
</reference>
<dbReference type="Gene3D" id="3.10.180.10">
    <property type="entry name" value="2,3-Dihydroxybiphenyl 1,2-Dioxygenase, domain 1"/>
    <property type="match status" value="1"/>
</dbReference>
<dbReference type="InterPro" id="IPR037523">
    <property type="entry name" value="VOC_core"/>
</dbReference>
<keyword evidence="1" id="KW-0479">Metal-binding</keyword>
<dbReference type="RefSeq" id="WP_386736945.1">
    <property type="nucleotide sequence ID" value="NZ_JBHRXI010000017.1"/>
</dbReference>
<dbReference type="InterPro" id="IPR004360">
    <property type="entry name" value="Glyas_Fos-R_dOase_dom"/>
</dbReference>
<evidence type="ECO:0000313" key="3">
    <source>
        <dbReference type="EMBL" id="MFC3615678.1"/>
    </source>
</evidence>
<evidence type="ECO:0000313" key="4">
    <source>
        <dbReference type="Proteomes" id="UP001595629"/>
    </source>
</evidence>
<gene>
    <name evidence="3" type="ORF">ACFORG_18135</name>
</gene>
<dbReference type="SUPFAM" id="SSF54593">
    <property type="entry name" value="Glyoxalase/Bleomycin resistance protein/Dihydroxybiphenyl dioxygenase"/>
    <property type="match status" value="1"/>
</dbReference>
<accession>A0ABV7TKF2</accession>
<evidence type="ECO:0000259" key="2">
    <source>
        <dbReference type="PROSITE" id="PS51819"/>
    </source>
</evidence>
<feature type="domain" description="VOC" evidence="2">
    <location>
        <begin position="4"/>
        <end position="123"/>
    </location>
</feature>
<dbReference type="Proteomes" id="UP001595629">
    <property type="component" value="Unassembled WGS sequence"/>
</dbReference>